<feature type="region of interest" description="Disordered" evidence="6">
    <location>
        <begin position="625"/>
        <end position="659"/>
    </location>
</feature>
<dbReference type="InterPro" id="IPR027417">
    <property type="entry name" value="P-loop_NTPase"/>
</dbReference>
<dbReference type="GO" id="GO:0005886">
    <property type="term" value="C:plasma membrane"/>
    <property type="evidence" value="ECO:0007669"/>
    <property type="project" value="UniProtKB-SubCell"/>
</dbReference>
<proteinExistence type="predicted"/>
<feature type="compositionally biased region" description="Basic and acidic residues" evidence="6">
    <location>
        <begin position="694"/>
        <end position="709"/>
    </location>
</feature>
<feature type="compositionally biased region" description="Basic and acidic residues" evidence="6">
    <location>
        <begin position="634"/>
        <end position="643"/>
    </location>
</feature>
<sequence length="813" mass="90608">MARKDGKKDREDIRDDGRPVPLKHHSARGDTPRNNGNFVRGSQLLNTQVIMWLQGAKMPFLMWLGIFALSYFTILSFTLDENNFQLICMRVLSWLWDWCALDPMKQANLQLPDHTVRHTFMGYVPYVPEVALAWHKAMRGIIGSALIASFATIPASIWYVDFSRRRGGSIMEERHERGAMLVDRDLLYKEISQHNQTKFVEEAKDLFPDLSAKEVLALPFAARKAAGIHHPYHIAGIPYPHRLEQSHTMLLGTTGTGKTTVLRKHLEQMREREDNAVVFDLTGAYVEAFYDPERDTILNPMDVRCPAWSIFNDCQTYSEFTAAAAALIPSDGGSSEPFWALAARTLFIEMCMKLIEKGQTSNQALADNLMTADLKQVHRHLQKTIADPLTAPEAARMAESIRAVFNTNAQALRFLPDDGKPYSIKQWITGDKAPGSILFITCTYTDLEMNKALLTLWSNLAIHSLMTMKKTRSLRTWFMFDELGALHRLPAIEDGLQTARNFGGAMILGLHSFDKLVQVYGEENARNLSSLARTKLMLAAADLDTAEQCARYIGNREIRQMDEGYSYGYNSTRDASTLTPRKQIEPLVIPDDIMNLPSMHGFVKFPDGFPAARVRLQWQQYPQVAEGFIRRPPNKPDDPDGKIRGGGGKPKGGDDGGRGEEIALSEEEQKAGEGPIALASNILSQPSEQEREEQEGRDPNAREALERMDPGAAQSATGMGDTARDNSVDHNGIDTPERESALPENSTTRRDAQEISSRSSDKDVGVEAPQGKVDPAEEDLGVREARDGFGTGDGKDHSHDHHDLGDSDMGIGD</sequence>
<feature type="transmembrane region" description="Helical" evidence="7">
    <location>
        <begin position="60"/>
        <end position="79"/>
    </location>
</feature>
<dbReference type="OrthoDB" id="102453at2"/>
<keyword evidence="4 7" id="KW-1133">Transmembrane helix</keyword>
<evidence type="ECO:0000256" key="7">
    <source>
        <dbReference type="SAM" id="Phobius"/>
    </source>
</evidence>
<dbReference type="Proteomes" id="UP000094626">
    <property type="component" value="Plasmid pSA2"/>
</dbReference>
<evidence type="ECO:0000313" key="9">
    <source>
        <dbReference type="EMBL" id="AOR80569.1"/>
    </source>
</evidence>
<feature type="domain" description="Type IV secretion system coupling protein TraD DNA-binding" evidence="8">
    <location>
        <begin position="232"/>
        <end position="616"/>
    </location>
</feature>
<feature type="region of interest" description="Disordered" evidence="6">
    <location>
        <begin position="683"/>
        <end position="813"/>
    </location>
</feature>
<comment type="subcellular location">
    <subcellularLocation>
        <location evidence="1">Cell membrane</location>
        <topology evidence="1">Multi-pass membrane protein</topology>
    </subcellularLocation>
</comment>
<feature type="region of interest" description="Disordered" evidence="6">
    <location>
        <begin position="1"/>
        <end position="35"/>
    </location>
</feature>
<keyword evidence="2" id="KW-1003">Cell membrane</keyword>
<dbReference type="RefSeq" id="WP_069709956.1">
    <property type="nucleotide sequence ID" value="NZ_CP017077.1"/>
</dbReference>
<keyword evidence="5 7" id="KW-0472">Membrane</keyword>
<dbReference type="CDD" id="cd01127">
    <property type="entry name" value="TrwB_TraG_TraD_VirD4"/>
    <property type="match status" value="1"/>
</dbReference>
<dbReference type="PANTHER" id="PTHR37937">
    <property type="entry name" value="CONJUGATIVE TRANSFER: DNA TRANSPORT"/>
    <property type="match status" value="1"/>
</dbReference>
<organism evidence="9 10">
    <name type="scientific">Novosphingobium resinovorum</name>
    <dbReference type="NCBI Taxonomy" id="158500"/>
    <lineage>
        <taxon>Bacteria</taxon>
        <taxon>Pseudomonadati</taxon>
        <taxon>Pseudomonadota</taxon>
        <taxon>Alphaproteobacteria</taxon>
        <taxon>Sphingomonadales</taxon>
        <taxon>Sphingomonadaceae</taxon>
        <taxon>Novosphingobium</taxon>
    </lineage>
</organism>
<evidence type="ECO:0000256" key="2">
    <source>
        <dbReference type="ARBA" id="ARBA00022475"/>
    </source>
</evidence>
<dbReference type="AlphaFoldDB" id="A0A1D8AEN3"/>
<dbReference type="InterPro" id="IPR019476">
    <property type="entry name" value="T4SS_TraD_DNA-bd"/>
</dbReference>
<evidence type="ECO:0000313" key="10">
    <source>
        <dbReference type="Proteomes" id="UP000094626"/>
    </source>
</evidence>
<evidence type="ECO:0000256" key="5">
    <source>
        <dbReference type="ARBA" id="ARBA00023136"/>
    </source>
</evidence>
<gene>
    <name evidence="9" type="ORF">BES08_27390</name>
</gene>
<dbReference type="EMBL" id="CP017077">
    <property type="protein sequence ID" value="AOR80569.1"/>
    <property type="molecule type" value="Genomic_DNA"/>
</dbReference>
<dbReference type="KEGG" id="nre:BES08_27390"/>
<dbReference type="InterPro" id="IPR051539">
    <property type="entry name" value="T4SS-coupling_protein"/>
</dbReference>
<feature type="compositionally biased region" description="Basic and acidic residues" evidence="6">
    <location>
        <begin position="722"/>
        <end position="765"/>
    </location>
</feature>
<accession>A0A1D8AEN3</accession>
<keyword evidence="9" id="KW-0614">Plasmid</keyword>
<dbReference type="Pfam" id="PF10412">
    <property type="entry name" value="TrwB_AAD_bind"/>
    <property type="match status" value="1"/>
</dbReference>
<reference evidence="10" key="1">
    <citation type="journal article" date="2017" name="J. Biotechnol.">
        <title>Complete genome sequence of Novosphingobium resinovorum SA1, a versatile xenobiotic-degrading bacterium capable of utilizing sulfanilic acid.</title>
        <authorList>
            <person name="Hegedus B."/>
            <person name="Kos P.B."/>
            <person name="Balint B."/>
            <person name="Maroti G."/>
            <person name="Gan H.M."/>
            <person name="Perei K."/>
            <person name="Rakhely G."/>
        </authorList>
    </citation>
    <scope>NUCLEOTIDE SEQUENCE [LARGE SCALE GENOMIC DNA]</scope>
    <source>
        <strain evidence="10">SA1</strain>
    </source>
</reference>
<evidence type="ECO:0000259" key="8">
    <source>
        <dbReference type="Pfam" id="PF10412"/>
    </source>
</evidence>
<feature type="compositionally biased region" description="Basic and acidic residues" evidence="6">
    <location>
        <begin position="1"/>
        <end position="18"/>
    </location>
</feature>
<evidence type="ECO:0000256" key="6">
    <source>
        <dbReference type="SAM" id="MobiDB-lite"/>
    </source>
</evidence>
<evidence type="ECO:0000256" key="3">
    <source>
        <dbReference type="ARBA" id="ARBA00022692"/>
    </source>
</evidence>
<geneLocation type="plasmid" evidence="9 10">
    <name>pSA2</name>
</geneLocation>
<evidence type="ECO:0000256" key="4">
    <source>
        <dbReference type="ARBA" id="ARBA00022989"/>
    </source>
</evidence>
<dbReference type="SUPFAM" id="SSF52540">
    <property type="entry name" value="P-loop containing nucleoside triphosphate hydrolases"/>
    <property type="match status" value="1"/>
</dbReference>
<feature type="compositionally biased region" description="Basic and acidic residues" evidence="6">
    <location>
        <begin position="780"/>
        <end position="805"/>
    </location>
</feature>
<dbReference type="PANTHER" id="PTHR37937:SF1">
    <property type="entry name" value="CONJUGATIVE TRANSFER: DNA TRANSPORT"/>
    <property type="match status" value="1"/>
</dbReference>
<protein>
    <submittedName>
        <fullName evidence="9">Conjugal transfer protein TraD</fullName>
    </submittedName>
</protein>
<feature type="transmembrane region" description="Helical" evidence="7">
    <location>
        <begin position="141"/>
        <end position="160"/>
    </location>
</feature>
<dbReference type="Gene3D" id="3.40.50.300">
    <property type="entry name" value="P-loop containing nucleotide triphosphate hydrolases"/>
    <property type="match status" value="2"/>
</dbReference>
<evidence type="ECO:0000256" key="1">
    <source>
        <dbReference type="ARBA" id="ARBA00004651"/>
    </source>
</evidence>
<keyword evidence="3 7" id="KW-0812">Transmembrane</keyword>
<name>A0A1D8AEN3_9SPHN</name>
<keyword evidence="10" id="KW-1185">Reference proteome</keyword>